<proteinExistence type="predicted"/>
<comment type="caution">
    <text evidence="1">The sequence shown here is derived from an EMBL/GenBank/DDBJ whole genome shotgun (WGS) entry which is preliminary data.</text>
</comment>
<dbReference type="Proteomes" id="UP000276133">
    <property type="component" value="Unassembled WGS sequence"/>
</dbReference>
<dbReference type="EMBL" id="REGN01009295">
    <property type="protein sequence ID" value="RNA01511.1"/>
    <property type="molecule type" value="Genomic_DNA"/>
</dbReference>
<keyword evidence="2" id="KW-1185">Reference proteome</keyword>
<evidence type="ECO:0000313" key="2">
    <source>
        <dbReference type="Proteomes" id="UP000276133"/>
    </source>
</evidence>
<accession>A0A3M7PRU5</accession>
<protein>
    <submittedName>
        <fullName evidence="1">Uncharacterized protein</fullName>
    </submittedName>
</protein>
<organism evidence="1 2">
    <name type="scientific">Brachionus plicatilis</name>
    <name type="common">Marine rotifer</name>
    <name type="synonym">Brachionus muelleri</name>
    <dbReference type="NCBI Taxonomy" id="10195"/>
    <lineage>
        <taxon>Eukaryota</taxon>
        <taxon>Metazoa</taxon>
        <taxon>Spiralia</taxon>
        <taxon>Gnathifera</taxon>
        <taxon>Rotifera</taxon>
        <taxon>Eurotatoria</taxon>
        <taxon>Monogononta</taxon>
        <taxon>Pseudotrocha</taxon>
        <taxon>Ploima</taxon>
        <taxon>Brachionidae</taxon>
        <taxon>Brachionus</taxon>
    </lineage>
</organism>
<dbReference type="AlphaFoldDB" id="A0A3M7PRU5"/>
<name>A0A3M7PRU5_BRAPC</name>
<evidence type="ECO:0000313" key="1">
    <source>
        <dbReference type="EMBL" id="RNA01511.1"/>
    </source>
</evidence>
<sequence length="93" mass="11243">MLFLFNLSLILIRRLDTILKKFFKLIDRKQNLKKKRVLKLFIYHLNGLDIVSTVFSELVFIFYIDVHFVNQTFSLINQKKKEQNPKKKAHLTF</sequence>
<gene>
    <name evidence="1" type="ORF">BpHYR1_018878</name>
</gene>
<reference evidence="1 2" key="1">
    <citation type="journal article" date="2018" name="Sci. Rep.">
        <title>Genomic signatures of local adaptation to the degree of environmental predictability in rotifers.</title>
        <authorList>
            <person name="Franch-Gras L."/>
            <person name="Hahn C."/>
            <person name="Garcia-Roger E.M."/>
            <person name="Carmona M.J."/>
            <person name="Serra M."/>
            <person name="Gomez A."/>
        </authorList>
    </citation>
    <scope>NUCLEOTIDE SEQUENCE [LARGE SCALE GENOMIC DNA]</scope>
    <source>
        <strain evidence="1">HYR1</strain>
    </source>
</reference>